<evidence type="ECO:0000256" key="1">
    <source>
        <dbReference type="PROSITE-ProRule" id="PRU00047"/>
    </source>
</evidence>
<feature type="region of interest" description="Disordered" evidence="2">
    <location>
        <begin position="1"/>
        <end position="20"/>
    </location>
</feature>
<dbReference type="AlphaFoldDB" id="A0A8R2M2J5"/>
<evidence type="ECO:0000259" key="3">
    <source>
        <dbReference type="PROSITE" id="PS50158"/>
    </source>
</evidence>
<dbReference type="EnsemblMetazoa" id="XM_038015917.1">
    <property type="protein sequence ID" value="XP_037871845.1"/>
    <property type="gene ID" value="LOC119629592"/>
</dbReference>
<organism evidence="4 5">
    <name type="scientific">Bombyx mori</name>
    <name type="common">Silk moth</name>
    <dbReference type="NCBI Taxonomy" id="7091"/>
    <lineage>
        <taxon>Eukaryota</taxon>
        <taxon>Metazoa</taxon>
        <taxon>Ecdysozoa</taxon>
        <taxon>Arthropoda</taxon>
        <taxon>Hexapoda</taxon>
        <taxon>Insecta</taxon>
        <taxon>Pterygota</taxon>
        <taxon>Neoptera</taxon>
        <taxon>Endopterygota</taxon>
        <taxon>Lepidoptera</taxon>
        <taxon>Glossata</taxon>
        <taxon>Ditrysia</taxon>
        <taxon>Bombycoidea</taxon>
        <taxon>Bombycidae</taxon>
        <taxon>Bombycinae</taxon>
        <taxon>Bombyx</taxon>
    </lineage>
</organism>
<dbReference type="SUPFAM" id="SSF57756">
    <property type="entry name" value="Retrovirus zinc finger-like domains"/>
    <property type="match status" value="1"/>
</dbReference>
<dbReference type="SMART" id="SM00343">
    <property type="entry name" value="ZnF_C2HC"/>
    <property type="match status" value="2"/>
</dbReference>
<keyword evidence="1" id="KW-0863">Zinc-finger</keyword>
<dbReference type="PROSITE" id="PS50158">
    <property type="entry name" value="ZF_CCHC"/>
    <property type="match status" value="1"/>
</dbReference>
<dbReference type="Proteomes" id="UP000005204">
    <property type="component" value="Unassembled WGS sequence"/>
</dbReference>
<sequence length="379" mass="42354">MSDRSKRRKRERDRTPIPGMEKRLQKILDRLDTLESYRFRNDTEGSTTTPSARLAHDGAIAAAAVASGEPHAPIAVSTNVESPDASLNLSVPCSSATINCSGTGVLNEVAEKIANAIGAIPVRSNHIFVSSFDPSLHDFNLWCHEVDHLKQTNRWDDLECLARVGNCLKGDAKLWLNEWVSNDRSWSNFKREFKTLCPKRLDIANILFDIMKSDSDNYPTYAEYARRSLLRLRIVNGLSDELIAAIVIRGITDTQIRAAATNAKLLPDDLVNFLSIYTKPIRITSVYSTDLIYKTATRKREHVVTKIKCFSCGAFGHKQMTCPKSVKLDRTNANNSPLVATNSDKLSQRADTCSFCKKVGHKVDDCFSKQRAEFRGNSN</sequence>
<dbReference type="GO" id="GO:0008270">
    <property type="term" value="F:zinc ion binding"/>
    <property type="evidence" value="ECO:0007669"/>
    <property type="project" value="UniProtKB-KW"/>
</dbReference>
<evidence type="ECO:0000313" key="4">
    <source>
        <dbReference type="EnsemblMetazoa" id="XP_037871845.1"/>
    </source>
</evidence>
<evidence type="ECO:0000313" key="5">
    <source>
        <dbReference type="Proteomes" id="UP000005204"/>
    </source>
</evidence>
<keyword evidence="1" id="KW-0479">Metal-binding</keyword>
<keyword evidence="1" id="KW-0862">Zinc</keyword>
<dbReference type="InterPro" id="IPR036875">
    <property type="entry name" value="Znf_CCHC_sf"/>
</dbReference>
<dbReference type="Gene3D" id="4.10.60.10">
    <property type="entry name" value="Zinc finger, CCHC-type"/>
    <property type="match status" value="1"/>
</dbReference>
<evidence type="ECO:0000256" key="2">
    <source>
        <dbReference type="SAM" id="MobiDB-lite"/>
    </source>
</evidence>
<accession>A0A8R2M2J5</accession>
<feature type="domain" description="CCHC-type" evidence="3">
    <location>
        <begin position="308"/>
        <end position="324"/>
    </location>
</feature>
<proteinExistence type="predicted"/>
<reference evidence="4" key="2">
    <citation type="submission" date="2022-06" db="UniProtKB">
        <authorList>
            <consortium name="EnsemblMetazoa"/>
        </authorList>
    </citation>
    <scope>IDENTIFICATION</scope>
    <source>
        <strain evidence="4">p50T (Dazao)</strain>
    </source>
</reference>
<dbReference type="InterPro" id="IPR001878">
    <property type="entry name" value="Znf_CCHC"/>
</dbReference>
<feature type="compositionally biased region" description="Basic residues" evidence="2">
    <location>
        <begin position="1"/>
        <end position="11"/>
    </location>
</feature>
<protein>
    <recommendedName>
        <fullName evidence="3">CCHC-type domain-containing protein</fullName>
    </recommendedName>
</protein>
<dbReference type="GO" id="GO:0003676">
    <property type="term" value="F:nucleic acid binding"/>
    <property type="evidence" value="ECO:0007669"/>
    <property type="project" value="InterPro"/>
</dbReference>
<name>A0A8R2M2J5_BOMMO</name>
<keyword evidence="5" id="KW-1185">Reference proteome</keyword>
<reference evidence="5" key="1">
    <citation type="journal article" date="2008" name="Insect Biochem. Mol. Biol.">
        <title>The genome of a lepidopteran model insect, the silkworm Bombyx mori.</title>
        <authorList>
            <consortium name="International Silkworm Genome Consortium"/>
        </authorList>
    </citation>
    <scope>NUCLEOTIDE SEQUENCE [LARGE SCALE GENOMIC DNA]</scope>
    <source>
        <strain evidence="5">p50T</strain>
    </source>
</reference>